<dbReference type="Gene3D" id="3.30.230.10">
    <property type="match status" value="1"/>
</dbReference>
<dbReference type="InterPro" id="IPR000705">
    <property type="entry name" value="Galactokinase"/>
</dbReference>
<dbReference type="EC" id="2.7.1.6" evidence="7"/>
<evidence type="ECO:0000256" key="4">
    <source>
        <dbReference type="ARBA" id="ARBA00022777"/>
    </source>
</evidence>
<dbReference type="InterPro" id="IPR036554">
    <property type="entry name" value="GHMP_kinase_C_sf"/>
</dbReference>
<comment type="similarity">
    <text evidence="1">Belongs to the GHMP kinase family. GalK subfamily.</text>
</comment>
<dbReference type="InterPro" id="IPR006203">
    <property type="entry name" value="GHMP_knse_ATP-bd_CS"/>
</dbReference>
<dbReference type="SUPFAM" id="SSF54211">
    <property type="entry name" value="Ribosomal protein S5 domain 2-like"/>
    <property type="match status" value="1"/>
</dbReference>
<dbReference type="PANTHER" id="PTHR10457">
    <property type="entry name" value="MEVALONATE KINASE/GALACTOKINASE"/>
    <property type="match status" value="1"/>
</dbReference>
<dbReference type="Pfam" id="PF00288">
    <property type="entry name" value="GHMP_kinases_N"/>
    <property type="match status" value="1"/>
</dbReference>
<evidence type="ECO:0000256" key="2">
    <source>
        <dbReference type="ARBA" id="ARBA00022679"/>
    </source>
</evidence>
<dbReference type="EMBL" id="LXWF01000041">
    <property type="protein sequence ID" value="ORC16019.1"/>
    <property type="molecule type" value="Genomic_DNA"/>
</dbReference>
<dbReference type="AlphaFoldDB" id="A0A1Y1RN29"/>
<name>A0A1Y1RN29_9MICC</name>
<dbReference type="PANTHER" id="PTHR10457:SF7">
    <property type="entry name" value="GALACTOKINASE-RELATED"/>
    <property type="match status" value="1"/>
</dbReference>
<dbReference type="Gene3D" id="3.30.70.890">
    <property type="entry name" value="GHMP kinase, C-terminal domain"/>
    <property type="match status" value="1"/>
</dbReference>
<dbReference type="PROSITE" id="PS00627">
    <property type="entry name" value="GHMP_KINASES_ATP"/>
    <property type="match status" value="1"/>
</dbReference>
<dbReference type="GO" id="GO:0004335">
    <property type="term" value="F:galactokinase activity"/>
    <property type="evidence" value="ECO:0007669"/>
    <property type="project" value="UniProtKB-UniRule"/>
</dbReference>
<gene>
    <name evidence="11" type="ORF">A7979_05235</name>
</gene>
<organism evidence="11 12">
    <name type="scientific">Rothia nasimurium</name>
    <dbReference type="NCBI Taxonomy" id="85336"/>
    <lineage>
        <taxon>Bacteria</taxon>
        <taxon>Bacillati</taxon>
        <taxon>Actinomycetota</taxon>
        <taxon>Actinomycetes</taxon>
        <taxon>Micrococcales</taxon>
        <taxon>Micrococcaceae</taxon>
        <taxon>Rothia</taxon>
    </lineage>
</organism>
<dbReference type="OrthoDB" id="250531at2"/>
<dbReference type="NCBIfam" id="TIGR00131">
    <property type="entry name" value="gal_kin"/>
    <property type="match status" value="1"/>
</dbReference>
<feature type="domain" description="GHMP kinase C-terminal" evidence="9">
    <location>
        <begin position="351"/>
        <end position="423"/>
    </location>
</feature>
<keyword evidence="6" id="KW-0119">Carbohydrate metabolism</keyword>
<keyword evidence="12" id="KW-1185">Reference proteome</keyword>
<keyword evidence="3" id="KW-0547">Nucleotide-binding</keyword>
<dbReference type="InterPro" id="IPR014721">
    <property type="entry name" value="Ribsml_uS5_D2-typ_fold_subgr"/>
</dbReference>
<keyword evidence="5" id="KW-0067">ATP-binding</keyword>
<evidence type="ECO:0000313" key="12">
    <source>
        <dbReference type="Proteomes" id="UP000192359"/>
    </source>
</evidence>
<sequence length="444" mass="47254">MPAIWKNTVPAQTLRKNVEDRFYTSFGEAPYGVYSAPGRVNLLGEHIDYCGGTVLPFALPQRTFVAMAPRQDGKITAVTAQGDAGSTAPDDNTETVQFAEVGTQPLSGWLSYVAGVPWAMQQQKQGDFAGFSPEGFGANIAIDSSVPLGAGLSSSAALECAVALGVDDLLTAQQPTRELLASTDQGRAALASACIQAENDIAGASTGGMDQSISLRAEEGSVLAIDCRDFSTRPLTIDVASAKLSVLVIDTRAYHNLSDGQYAARRAATEVAREALGVNHLRDAFQGTPTLKETQELIEQWDNNVDSYNLPDGTDRAVIRDALRHVWTEIARVEECIALFDNVNSPADDVWEKLGELLNASHDSLRDQYRVSCPELDTAVNAAREAGALGARMTGGGFGGSAIALVPTENLENLAEAVAEAFDREGFTPPEFLVATPSRSAEKE</sequence>
<accession>A0A1Y1RN29</accession>
<dbReference type="InterPro" id="IPR019539">
    <property type="entry name" value="GalKase_N"/>
</dbReference>
<dbReference type="Proteomes" id="UP000192359">
    <property type="component" value="Unassembled WGS sequence"/>
</dbReference>
<comment type="caution">
    <text evidence="11">The sequence shown here is derived from an EMBL/GenBank/DDBJ whole genome shotgun (WGS) entry which is preliminary data.</text>
</comment>
<dbReference type="GO" id="GO:0006012">
    <property type="term" value="P:galactose metabolic process"/>
    <property type="evidence" value="ECO:0007669"/>
    <property type="project" value="UniProtKB-UniRule"/>
</dbReference>
<evidence type="ECO:0000259" key="9">
    <source>
        <dbReference type="Pfam" id="PF08544"/>
    </source>
</evidence>
<evidence type="ECO:0000256" key="1">
    <source>
        <dbReference type="ARBA" id="ARBA00006566"/>
    </source>
</evidence>
<dbReference type="PIRSF" id="PIRSF000530">
    <property type="entry name" value="Galactokinase"/>
    <property type="match status" value="1"/>
</dbReference>
<feature type="domain" description="GHMP kinase N-terminal" evidence="8">
    <location>
        <begin position="126"/>
        <end position="215"/>
    </location>
</feature>
<dbReference type="SUPFAM" id="SSF55060">
    <property type="entry name" value="GHMP Kinase, C-terminal domain"/>
    <property type="match status" value="1"/>
</dbReference>
<dbReference type="GO" id="GO:0005829">
    <property type="term" value="C:cytosol"/>
    <property type="evidence" value="ECO:0007669"/>
    <property type="project" value="TreeGrafter"/>
</dbReference>
<dbReference type="PRINTS" id="PR00473">
    <property type="entry name" value="GALCTOKINASE"/>
</dbReference>
<evidence type="ECO:0000259" key="10">
    <source>
        <dbReference type="Pfam" id="PF10509"/>
    </source>
</evidence>
<dbReference type="InterPro" id="IPR006204">
    <property type="entry name" value="GHMP_kinase_N_dom"/>
</dbReference>
<evidence type="ECO:0000256" key="7">
    <source>
        <dbReference type="NCBIfam" id="TIGR00131"/>
    </source>
</evidence>
<evidence type="ECO:0000256" key="6">
    <source>
        <dbReference type="ARBA" id="ARBA00023144"/>
    </source>
</evidence>
<keyword evidence="2" id="KW-0808">Transferase</keyword>
<dbReference type="InterPro" id="IPR013750">
    <property type="entry name" value="GHMP_kinase_C_dom"/>
</dbReference>
<reference evidence="11 12" key="1">
    <citation type="submission" date="2016-05" db="EMBL/GenBank/DDBJ databases">
        <title>Draft genome sequence of a porcine commensal Rothia nasimurium.</title>
        <authorList>
            <person name="Gaiser R.A."/>
            <person name="Van Baarlen P."/>
            <person name="Wells J.M."/>
        </authorList>
    </citation>
    <scope>NUCLEOTIDE SEQUENCE [LARGE SCALE GENOMIC DNA]</scope>
    <source>
        <strain evidence="11 12">PT-32</strain>
    </source>
</reference>
<dbReference type="PRINTS" id="PR00959">
    <property type="entry name" value="MEVGALKINASE"/>
</dbReference>
<dbReference type="Pfam" id="PF10509">
    <property type="entry name" value="GalKase_gal_bdg"/>
    <property type="match status" value="1"/>
</dbReference>
<proteinExistence type="inferred from homology"/>
<dbReference type="InterPro" id="IPR006206">
    <property type="entry name" value="Mevalonate/galactokinase"/>
</dbReference>
<dbReference type="GO" id="GO:0005524">
    <property type="term" value="F:ATP binding"/>
    <property type="evidence" value="ECO:0007669"/>
    <property type="project" value="UniProtKB-UniRule"/>
</dbReference>
<evidence type="ECO:0000256" key="3">
    <source>
        <dbReference type="ARBA" id="ARBA00022741"/>
    </source>
</evidence>
<evidence type="ECO:0000313" key="11">
    <source>
        <dbReference type="EMBL" id="ORC16019.1"/>
    </source>
</evidence>
<keyword evidence="6" id="KW-0299">Galactose metabolism</keyword>
<feature type="domain" description="Galactokinase N-terminal" evidence="10">
    <location>
        <begin position="21"/>
        <end position="69"/>
    </location>
</feature>
<dbReference type="Pfam" id="PF08544">
    <property type="entry name" value="GHMP_kinases_C"/>
    <property type="match status" value="1"/>
</dbReference>
<protein>
    <recommendedName>
        <fullName evidence="7">Galactokinase</fullName>
        <ecNumber evidence="7">2.7.1.6</ecNumber>
    </recommendedName>
</protein>
<keyword evidence="4 11" id="KW-0418">Kinase</keyword>
<evidence type="ECO:0000256" key="5">
    <source>
        <dbReference type="ARBA" id="ARBA00022840"/>
    </source>
</evidence>
<dbReference type="RefSeq" id="WP_083092505.1">
    <property type="nucleotide sequence ID" value="NZ_LXWF01000041.1"/>
</dbReference>
<evidence type="ECO:0000259" key="8">
    <source>
        <dbReference type="Pfam" id="PF00288"/>
    </source>
</evidence>
<dbReference type="InterPro" id="IPR020568">
    <property type="entry name" value="Ribosomal_Su5_D2-typ_SF"/>
</dbReference>